<proteinExistence type="inferred from homology"/>
<dbReference type="InterPro" id="IPR001792">
    <property type="entry name" value="Acylphosphatase-like_dom"/>
</dbReference>
<accession>A0A0J6VLB0</accession>
<dbReference type="Proteomes" id="UP000035955">
    <property type="component" value="Unassembled WGS sequence"/>
</dbReference>
<feature type="domain" description="Acylphosphatase-like" evidence="6">
    <location>
        <begin position="6"/>
        <end position="98"/>
    </location>
</feature>
<dbReference type="NCBIfam" id="NF010996">
    <property type="entry name" value="PRK14421.1"/>
    <property type="match status" value="1"/>
</dbReference>
<dbReference type="Gene3D" id="3.30.70.100">
    <property type="match status" value="1"/>
</dbReference>
<name>A0A0J6VLB0_9HYPH</name>
<dbReference type="EC" id="3.6.1.7" evidence="2 4"/>
<evidence type="ECO:0000256" key="5">
    <source>
        <dbReference type="RuleBase" id="RU004168"/>
    </source>
</evidence>
<evidence type="ECO:0000256" key="2">
    <source>
        <dbReference type="ARBA" id="ARBA00012150"/>
    </source>
</evidence>
<dbReference type="AlphaFoldDB" id="A0A0J6VLB0"/>
<feature type="active site" evidence="4">
    <location>
        <position position="39"/>
    </location>
</feature>
<comment type="similarity">
    <text evidence="1 5">Belongs to the acylphosphatase family.</text>
</comment>
<evidence type="ECO:0000256" key="1">
    <source>
        <dbReference type="ARBA" id="ARBA00005614"/>
    </source>
</evidence>
<dbReference type="Pfam" id="PF00708">
    <property type="entry name" value="Acylphosphatase"/>
    <property type="match status" value="1"/>
</dbReference>
<comment type="caution">
    <text evidence="7">The sequence shown here is derived from an EMBL/GenBank/DDBJ whole genome shotgun (WGS) entry which is preliminary data.</text>
</comment>
<keyword evidence="8" id="KW-1185">Reference proteome</keyword>
<dbReference type="EMBL" id="LABY01000053">
    <property type="protein sequence ID" value="KMO39946.1"/>
    <property type="molecule type" value="Genomic_DNA"/>
</dbReference>
<dbReference type="PATRIC" id="fig|298794.3.peg.6260"/>
<gene>
    <name evidence="7" type="ORF">VQ02_08865</name>
</gene>
<evidence type="ECO:0000256" key="4">
    <source>
        <dbReference type="PROSITE-ProRule" id="PRU00520"/>
    </source>
</evidence>
<dbReference type="PRINTS" id="PR00112">
    <property type="entry name" value="ACYLPHPHTASE"/>
</dbReference>
<evidence type="ECO:0000313" key="7">
    <source>
        <dbReference type="EMBL" id="KMO39946.1"/>
    </source>
</evidence>
<sequence length="100" mass="10392">MSGHRSVEIIVRGRVQGVGYRAWTKGVAEARGLSGTVRNRRDGSVEARLSGPEDAVAAMIEACREGPPGARVEDVTVGDLAASDRPDAAGPRGVQILPTA</sequence>
<dbReference type="PANTHER" id="PTHR47268:SF4">
    <property type="entry name" value="ACYLPHOSPHATASE"/>
    <property type="match status" value="1"/>
</dbReference>
<dbReference type="PROSITE" id="PS51160">
    <property type="entry name" value="ACYLPHOSPHATASE_3"/>
    <property type="match status" value="1"/>
</dbReference>
<organism evidence="7 8">
    <name type="scientific">Methylobacterium variabile</name>
    <dbReference type="NCBI Taxonomy" id="298794"/>
    <lineage>
        <taxon>Bacteria</taxon>
        <taxon>Pseudomonadati</taxon>
        <taxon>Pseudomonadota</taxon>
        <taxon>Alphaproteobacteria</taxon>
        <taxon>Hyphomicrobiales</taxon>
        <taxon>Methylobacteriaceae</taxon>
        <taxon>Methylobacterium</taxon>
    </lineage>
</organism>
<reference evidence="7 8" key="1">
    <citation type="submission" date="2015-03" db="EMBL/GenBank/DDBJ databases">
        <title>Genome sequencing of Methylobacterium variabile DSM 16961.</title>
        <authorList>
            <person name="Chaudhry V."/>
            <person name="Patil P.B."/>
        </authorList>
    </citation>
    <scope>NUCLEOTIDE SEQUENCE [LARGE SCALE GENOMIC DNA]</scope>
    <source>
        <strain evidence="7 8">DSM 16961</strain>
    </source>
</reference>
<comment type="catalytic activity">
    <reaction evidence="3 4">
        <text>an acyl phosphate + H2O = a carboxylate + phosphate + H(+)</text>
        <dbReference type="Rhea" id="RHEA:14965"/>
        <dbReference type="ChEBI" id="CHEBI:15377"/>
        <dbReference type="ChEBI" id="CHEBI:15378"/>
        <dbReference type="ChEBI" id="CHEBI:29067"/>
        <dbReference type="ChEBI" id="CHEBI:43474"/>
        <dbReference type="ChEBI" id="CHEBI:59918"/>
        <dbReference type="EC" id="3.6.1.7"/>
    </reaction>
</comment>
<evidence type="ECO:0000259" key="6">
    <source>
        <dbReference type="PROSITE" id="PS51160"/>
    </source>
</evidence>
<dbReference type="RefSeq" id="WP_048443806.1">
    <property type="nucleotide sequence ID" value="NZ_LABY01000053.1"/>
</dbReference>
<dbReference type="InterPro" id="IPR020456">
    <property type="entry name" value="Acylphosphatase"/>
</dbReference>
<evidence type="ECO:0000256" key="3">
    <source>
        <dbReference type="ARBA" id="ARBA00047645"/>
    </source>
</evidence>
<feature type="active site" evidence="4">
    <location>
        <position position="21"/>
    </location>
</feature>
<evidence type="ECO:0000313" key="8">
    <source>
        <dbReference type="Proteomes" id="UP000035955"/>
    </source>
</evidence>
<protein>
    <recommendedName>
        <fullName evidence="2 4">acylphosphatase</fullName>
        <ecNumber evidence="2 4">3.6.1.7</ecNumber>
    </recommendedName>
</protein>
<dbReference type="SUPFAM" id="SSF54975">
    <property type="entry name" value="Acylphosphatase/BLUF domain-like"/>
    <property type="match status" value="1"/>
</dbReference>
<dbReference type="GO" id="GO:0003998">
    <property type="term" value="F:acylphosphatase activity"/>
    <property type="evidence" value="ECO:0007669"/>
    <property type="project" value="UniProtKB-EC"/>
</dbReference>
<dbReference type="PANTHER" id="PTHR47268">
    <property type="entry name" value="ACYLPHOSPHATASE"/>
    <property type="match status" value="1"/>
</dbReference>
<dbReference type="OrthoDB" id="5295388at2"/>
<dbReference type="InterPro" id="IPR036046">
    <property type="entry name" value="Acylphosphatase-like_dom_sf"/>
</dbReference>
<keyword evidence="4" id="KW-0378">Hydrolase</keyword>